<organism evidence="2 3">
    <name type="scientific">Neisseria elongata subsp. glycolytica ATCC 29315</name>
    <dbReference type="NCBI Taxonomy" id="546263"/>
    <lineage>
        <taxon>Bacteria</taxon>
        <taxon>Pseudomonadati</taxon>
        <taxon>Pseudomonadota</taxon>
        <taxon>Betaproteobacteria</taxon>
        <taxon>Neisseriales</taxon>
        <taxon>Neisseriaceae</taxon>
        <taxon>Neisseria</taxon>
    </lineage>
</organism>
<proteinExistence type="predicted"/>
<dbReference type="Proteomes" id="UP000005536">
    <property type="component" value="Unassembled WGS sequence"/>
</dbReference>
<keyword evidence="1" id="KW-1133">Transmembrane helix</keyword>
<evidence type="ECO:0000256" key="1">
    <source>
        <dbReference type="SAM" id="Phobius"/>
    </source>
</evidence>
<evidence type="ECO:0000313" key="3">
    <source>
        <dbReference type="Proteomes" id="UP000005536"/>
    </source>
</evidence>
<keyword evidence="1" id="KW-0812">Transmembrane</keyword>
<keyword evidence="1" id="KW-0472">Membrane</keyword>
<gene>
    <name evidence="2" type="ORF">NEIELOOT_00582</name>
</gene>
<feature type="transmembrane region" description="Helical" evidence="1">
    <location>
        <begin position="6"/>
        <end position="25"/>
    </location>
</feature>
<sequence length="41" mass="4630">MTFLHFQRTVFFGLGCGRIMAMYVNPLSFKFGKGRAATMPV</sequence>
<name>D4DNB3_NEIEG</name>
<dbReference type="EMBL" id="ADBF01000013">
    <property type="protein sequence ID" value="EFE50670.1"/>
    <property type="molecule type" value="Genomic_DNA"/>
</dbReference>
<comment type="caution">
    <text evidence="2">The sequence shown here is derived from an EMBL/GenBank/DDBJ whole genome shotgun (WGS) entry which is preliminary data.</text>
</comment>
<accession>D4DNB3</accession>
<reference evidence="2 3" key="1">
    <citation type="submission" date="2010-02" db="EMBL/GenBank/DDBJ databases">
        <authorList>
            <person name="Weinstock G."/>
            <person name="Sodergren E."/>
            <person name="Clifton S."/>
            <person name="Fulton L."/>
            <person name="Fulton B."/>
            <person name="Courtney L."/>
            <person name="Fronick C."/>
            <person name="Harrison M."/>
            <person name="Strong C."/>
            <person name="Farmer C."/>
            <person name="Delahaunty K."/>
            <person name="Markovic C."/>
            <person name="Hall O."/>
            <person name="Minx P."/>
            <person name="Tomlinson C."/>
            <person name="Mitreva M."/>
            <person name="Nelson J."/>
            <person name="Hou S."/>
            <person name="Wollam A."/>
            <person name="Pepin K.H."/>
            <person name="Johnson M."/>
            <person name="Bhonagiri V."/>
            <person name="Zhang X."/>
            <person name="Suruliraj S."/>
            <person name="Warren W."/>
            <person name="Chinwalla A."/>
            <person name="Mardis E.R."/>
            <person name="Wilson R.K."/>
        </authorList>
    </citation>
    <scope>NUCLEOTIDE SEQUENCE [LARGE SCALE GENOMIC DNA]</scope>
    <source>
        <strain evidence="2 3">ATCC 29315</strain>
    </source>
</reference>
<protein>
    <submittedName>
        <fullName evidence="2">Uncharacterized protein</fullName>
    </submittedName>
</protein>
<dbReference type="AlphaFoldDB" id="D4DNB3"/>
<evidence type="ECO:0000313" key="2">
    <source>
        <dbReference type="EMBL" id="EFE50670.1"/>
    </source>
</evidence>